<reference evidence="3 4" key="1">
    <citation type="journal article" date="2014" name="Genome Announc.">
        <title>Draft genome sequence of the pathogenic fungus Scedosporium apiospermum.</title>
        <authorList>
            <person name="Vandeputte P."/>
            <person name="Ghamrawi S."/>
            <person name="Rechenmann M."/>
            <person name="Iltis A."/>
            <person name="Giraud S."/>
            <person name="Fleury M."/>
            <person name="Thornton C."/>
            <person name="Delhaes L."/>
            <person name="Meyer W."/>
            <person name="Papon N."/>
            <person name="Bouchara J.P."/>
        </authorList>
    </citation>
    <scope>NUCLEOTIDE SEQUENCE [LARGE SCALE GENOMIC DNA]</scope>
    <source>
        <strain evidence="3 4">IHEM 14462</strain>
    </source>
</reference>
<protein>
    <recommendedName>
        <fullName evidence="2">Serine hydrolase domain-containing protein</fullName>
    </recommendedName>
</protein>
<dbReference type="InterPro" id="IPR029058">
    <property type="entry name" value="AB_hydrolase_fold"/>
</dbReference>
<dbReference type="GO" id="GO:0005737">
    <property type="term" value="C:cytoplasm"/>
    <property type="evidence" value="ECO:0007669"/>
    <property type="project" value="TreeGrafter"/>
</dbReference>
<dbReference type="OMA" id="IPEWETE"/>
<name>A0A084GE64_PSEDA</name>
<dbReference type="GeneID" id="27721055"/>
<dbReference type="SUPFAM" id="SSF53474">
    <property type="entry name" value="alpha/beta-Hydrolases"/>
    <property type="match status" value="1"/>
</dbReference>
<accession>A0A084GE64</accession>
<gene>
    <name evidence="3" type="ORF">SAPIO_CDS1983</name>
</gene>
<dbReference type="PANTHER" id="PTHR48070">
    <property type="entry name" value="ESTERASE OVCA2"/>
    <property type="match status" value="1"/>
</dbReference>
<dbReference type="OrthoDB" id="414698at2759"/>
<dbReference type="KEGG" id="sapo:SAPIO_CDS1983"/>
<dbReference type="InterPro" id="IPR005645">
    <property type="entry name" value="FSH-like_dom"/>
</dbReference>
<dbReference type="GO" id="GO:0005634">
    <property type="term" value="C:nucleus"/>
    <property type="evidence" value="ECO:0007669"/>
    <property type="project" value="TreeGrafter"/>
</dbReference>
<dbReference type="Gene3D" id="3.40.50.1820">
    <property type="entry name" value="alpha/beta hydrolase"/>
    <property type="match status" value="1"/>
</dbReference>
<dbReference type="InterPro" id="IPR050593">
    <property type="entry name" value="LovG"/>
</dbReference>
<dbReference type="Pfam" id="PF03959">
    <property type="entry name" value="FSH1"/>
    <property type="match status" value="1"/>
</dbReference>
<evidence type="ECO:0000259" key="2">
    <source>
        <dbReference type="Pfam" id="PF03959"/>
    </source>
</evidence>
<comment type="caution">
    <text evidence="3">The sequence shown here is derived from an EMBL/GenBank/DDBJ whole genome shotgun (WGS) entry which is preliminary data.</text>
</comment>
<keyword evidence="1" id="KW-0378">Hydrolase</keyword>
<evidence type="ECO:0000313" key="4">
    <source>
        <dbReference type="Proteomes" id="UP000028545"/>
    </source>
</evidence>
<evidence type="ECO:0000313" key="3">
    <source>
        <dbReference type="EMBL" id="KEZ45626.1"/>
    </source>
</evidence>
<feature type="domain" description="Serine hydrolase" evidence="2">
    <location>
        <begin position="1"/>
        <end position="207"/>
    </location>
</feature>
<dbReference type="PANTHER" id="PTHR48070:SF6">
    <property type="entry name" value="ESTERASE OVCA2"/>
    <property type="match status" value="1"/>
</dbReference>
<dbReference type="GO" id="GO:0016787">
    <property type="term" value="F:hydrolase activity"/>
    <property type="evidence" value="ECO:0007669"/>
    <property type="project" value="UniProtKB-KW"/>
</dbReference>
<proteinExistence type="predicted"/>
<dbReference type="EMBL" id="JOWA01000077">
    <property type="protein sequence ID" value="KEZ45626.1"/>
    <property type="molecule type" value="Genomic_DNA"/>
</dbReference>
<dbReference type="VEuPathDB" id="FungiDB:SAPIO_CDS1983"/>
<dbReference type="HOGENOM" id="CLU_051938_4_2_1"/>
<dbReference type="Proteomes" id="UP000028545">
    <property type="component" value="Unassembled WGS sequence"/>
</dbReference>
<keyword evidence="4" id="KW-1185">Reference proteome</keyword>
<organism evidence="3 4">
    <name type="scientific">Pseudallescheria apiosperma</name>
    <name type="common">Scedosporium apiospermum</name>
    <dbReference type="NCBI Taxonomy" id="563466"/>
    <lineage>
        <taxon>Eukaryota</taxon>
        <taxon>Fungi</taxon>
        <taxon>Dikarya</taxon>
        <taxon>Ascomycota</taxon>
        <taxon>Pezizomycotina</taxon>
        <taxon>Sordariomycetes</taxon>
        <taxon>Hypocreomycetidae</taxon>
        <taxon>Microascales</taxon>
        <taxon>Microascaceae</taxon>
        <taxon>Scedosporium</taxon>
    </lineage>
</organism>
<sequence length="225" mass="25516">MEKKTRVLCLHGQGTSSEILRIQLAPYLFRLQRELGLEFHFTNGRLRCDPHPSLVGIYNGETYQNYSWNDDHGLPTEENKVAVKEAFSELGKVLERDGPFDGVLGFSQGASCTCGFLLNNERIKAGTQTDFFRFVILFSTSGIPEWETEDQETCKIQVPSLHVCGEADTEWFQDSKAVVDRCEDGSAELIVHRGDHSIPRDRPTVDKVVEGIRRLLERSREVNEP</sequence>
<dbReference type="GO" id="GO:0019748">
    <property type="term" value="P:secondary metabolic process"/>
    <property type="evidence" value="ECO:0007669"/>
    <property type="project" value="TreeGrafter"/>
</dbReference>
<dbReference type="RefSeq" id="XP_016645425.1">
    <property type="nucleotide sequence ID" value="XM_016785128.1"/>
</dbReference>
<evidence type="ECO:0000256" key="1">
    <source>
        <dbReference type="ARBA" id="ARBA00022801"/>
    </source>
</evidence>
<dbReference type="AlphaFoldDB" id="A0A084GE64"/>